<evidence type="ECO:0000313" key="2">
    <source>
        <dbReference type="EMBL" id="CAB9523811.1"/>
    </source>
</evidence>
<evidence type="ECO:0000313" key="3">
    <source>
        <dbReference type="Proteomes" id="UP001153069"/>
    </source>
</evidence>
<dbReference type="EMBL" id="CAICTM010001456">
    <property type="protein sequence ID" value="CAB9523811.1"/>
    <property type="molecule type" value="Genomic_DNA"/>
</dbReference>
<accession>A0A9N8HS00</accession>
<dbReference type="Proteomes" id="UP001153069">
    <property type="component" value="Unassembled WGS sequence"/>
</dbReference>
<proteinExistence type="predicted"/>
<sequence>MEALSMNFVVAPSMHKDDLERQRTGSTKGSSGALLQGDDASFYDDDESDDGASVDSGSGGSECDSDEDEDDHDEEEEEEEEDDDESYSCSSEGSMEEHQGTFMMGQQYFAGTSSGNNPNCFSDSFVTDGEASESAEDPLTMEDGNSNHTHASLQHKYCSSNNRS</sequence>
<dbReference type="AlphaFoldDB" id="A0A9N8HS00"/>
<feature type="compositionally biased region" description="Basic and acidic residues" evidence="1">
    <location>
        <begin position="14"/>
        <end position="23"/>
    </location>
</feature>
<name>A0A9N8HS00_9STRA</name>
<keyword evidence="3" id="KW-1185">Reference proteome</keyword>
<feature type="region of interest" description="Disordered" evidence="1">
    <location>
        <begin position="1"/>
        <end position="164"/>
    </location>
</feature>
<feature type="compositionally biased region" description="Acidic residues" evidence="1">
    <location>
        <begin position="41"/>
        <end position="52"/>
    </location>
</feature>
<feature type="compositionally biased region" description="Acidic residues" evidence="1">
    <location>
        <begin position="63"/>
        <end position="86"/>
    </location>
</feature>
<feature type="compositionally biased region" description="Polar residues" evidence="1">
    <location>
        <begin position="109"/>
        <end position="125"/>
    </location>
</feature>
<protein>
    <submittedName>
        <fullName evidence="2">Uncharacterized protein</fullName>
    </submittedName>
</protein>
<evidence type="ECO:0000256" key="1">
    <source>
        <dbReference type="SAM" id="MobiDB-lite"/>
    </source>
</evidence>
<organism evidence="2 3">
    <name type="scientific">Seminavis robusta</name>
    <dbReference type="NCBI Taxonomy" id="568900"/>
    <lineage>
        <taxon>Eukaryota</taxon>
        <taxon>Sar</taxon>
        <taxon>Stramenopiles</taxon>
        <taxon>Ochrophyta</taxon>
        <taxon>Bacillariophyta</taxon>
        <taxon>Bacillariophyceae</taxon>
        <taxon>Bacillariophycidae</taxon>
        <taxon>Naviculales</taxon>
        <taxon>Naviculaceae</taxon>
        <taxon>Seminavis</taxon>
    </lineage>
</organism>
<reference evidence="2" key="1">
    <citation type="submission" date="2020-06" db="EMBL/GenBank/DDBJ databases">
        <authorList>
            <consortium name="Plant Systems Biology data submission"/>
        </authorList>
    </citation>
    <scope>NUCLEOTIDE SEQUENCE</scope>
    <source>
        <strain evidence="2">D6</strain>
    </source>
</reference>
<feature type="compositionally biased region" description="Polar residues" evidence="1">
    <location>
        <begin position="143"/>
        <end position="164"/>
    </location>
</feature>
<comment type="caution">
    <text evidence="2">The sequence shown here is derived from an EMBL/GenBank/DDBJ whole genome shotgun (WGS) entry which is preliminary data.</text>
</comment>
<feature type="compositionally biased region" description="Acidic residues" evidence="1">
    <location>
        <begin position="130"/>
        <end position="140"/>
    </location>
</feature>
<gene>
    <name evidence="2" type="ORF">SEMRO_1458_G274460.1</name>
</gene>